<dbReference type="InterPro" id="IPR023100">
    <property type="entry name" value="D-aminoacylase_insert_dom_sf"/>
</dbReference>
<name>A0ABD5PLF0_9EURY</name>
<evidence type="ECO:0000313" key="4">
    <source>
        <dbReference type="Proteomes" id="UP001595898"/>
    </source>
</evidence>
<reference evidence="3 4" key="1">
    <citation type="journal article" date="2019" name="Int. J. Syst. Evol. Microbiol.">
        <title>The Global Catalogue of Microorganisms (GCM) 10K type strain sequencing project: providing services to taxonomists for standard genome sequencing and annotation.</title>
        <authorList>
            <consortium name="The Broad Institute Genomics Platform"/>
            <consortium name="The Broad Institute Genome Sequencing Center for Infectious Disease"/>
            <person name="Wu L."/>
            <person name="Ma J."/>
        </authorList>
    </citation>
    <scope>NUCLEOTIDE SEQUENCE [LARGE SCALE GENOMIC DNA]</scope>
    <source>
        <strain evidence="3 4">WLHS5</strain>
    </source>
</reference>
<dbReference type="SUPFAM" id="SSF51338">
    <property type="entry name" value="Composite domain of metallo-dependent hydrolases"/>
    <property type="match status" value="1"/>
</dbReference>
<dbReference type="InterPro" id="IPR013108">
    <property type="entry name" value="Amidohydro_3"/>
</dbReference>
<keyword evidence="4" id="KW-1185">Reference proteome</keyword>
<dbReference type="Proteomes" id="UP001595898">
    <property type="component" value="Unassembled WGS sequence"/>
</dbReference>
<evidence type="ECO:0000256" key="1">
    <source>
        <dbReference type="SAM" id="MobiDB-lite"/>
    </source>
</evidence>
<dbReference type="EMBL" id="JBHSFA010000002">
    <property type="protein sequence ID" value="MFC4541440.1"/>
    <property type="molecule type" value="Genomic_DNA"/>
</dbReference>
<protein>
    <submittedName>
        <fullName evidence="3">Amidohydrolase family protein</fullName>
    </submittedName>
</protein>
<dbReference type="PANTHER" id="PTHR11647">
    <property type="entry name" value="HYDRANTOINASE/DIHYDROPYRIMIDINASE FAMILY MEMBER"/>
    <property type="match status" value="1"/>
</dbReference>
<dbReference type="Gene3D" id="3.20.20.140">
    <property type="entry name" value="Metal-dependent hydrolases"/>
    <property type="match status" value="1"/>
</dbReference>
<dbReference type="SUPFAM" id="SSF51556">
    <property type="entry name" value="Metallo-dependent hydrolases"/>
    <property type="match status" value="1"/>
</dbReference>
<dbReference type="InterPro" id="IPR050378">
    <property type="entry name" value="Metallo-dep_Hydrolases_sf"/>
</dbReference>
<sequence>MSAPSTESIEFRNARVLDGSGGDAVTASVLVQGGRIRRIAADPAGADREIDLDGAVLAPGFIDMHAHSELRLFDRPGAPEKVTQGVTTEVLGQDGVSVAPVPTDLKTEWANRIQSLDGRIEGEWPWTDVAGYLDELADADPAVNCAFYAPHGNLRSLVAGFEDRPLSDAELETVRAELGTALDGGAFGLSKGMIYPPSSYGRDTELEALAATLGDRDSFMISHVWNETDYVVESIERYLDICHCGGCDAHVSHLKVGGQHNWGASEDVRSLFDEAEARGQRVSFDQYPYTAGSTMLTALLPPWARRGDSTAIRERLREASVRERIAADIDDESGDWENLARAAGTWDNILITRTASGRHQGETIADIAAERNRDPVEAMCDLLVEEDLDVTMADFVMSEDDIERFLADPRGTFCTDGIFGGKPHPRAIGTFPRILERYVRERETLSLERMVYKAAGRPADLLGLPDRGYVEEGYVADLVVFDPDAVVERPTYEDPFRLTEDFDYVLVGGEVAVGGGEPTGVRNGAVLRSTEEWGGRTRPSTSRRSF</sequence>
<feature type="domain" description="Amidohydrolase 3" evidence="2">
    <location>
        <begin position="48"/>
        <end position="512"/>
    </location>
</feature>
<accession>A0ABD5PLF0</accession>
<proteinExistence type="predicted"/>
<evidence type="ECO:0000259" key="2">
    <source>
        <dbReference type="Pfam" id="PF07969"/>
    </source>
</evidence>
<dbReference type="AlphaFoldDB" id="A0ABD5PLF0"/>
<dbReference type="Gene3D" id="3.30.1490.130">
    <property type="entry name" value="D-aminoacylase. Domain 3"/>
    <property type="match status" value="1"/>
</dbReference>
<comment type="caution">
    <text evidence="3">The sequence shown here is derived from an EMBL/GenBank/DDBJ whole genome shotgun (WGS) entry which is preliminary data.</text>
</comment>
<dbReference type="GO" id="GO:0016787">
    <property type="term" value="F:hydrolase activity"/>
    <property type="evidence" value="ECO:0007669"/>
    <property type="project" value="UniProtKB-ARBA"/>
</dbReference>
<dbReference type="Gene3D" id="2.30.40.10">
    <property type="entry name" value="Urease, subunit C, domain 1"/>
    <property type="match status" value="1"/>
</dbReference>
<evidence type="ECO:0000313" key="3">
    <source>
        <dbReference type="EMBL" id="MFC4541440.1"/>
    </source>
</evidence>
<dbReference type="PANTHER" id="PTHR11647:SF1">
    <property type="entry name" value="COLLAPSIN RESPONSE MEDIATOR PROTEIN"/>
    <property type="match status" value="1"/>
</dbReference>
<feature type="compositionally biased region" description="Low complexity" evidence="1">
    <location>
        <begin position="536"/>
        <end position="546"/>
    </location>
</feature>
<dbReference type="InterPro" id="IPR011059">
    <property type="entry name" value="Metal-dep_hydrolase_composite"/>
</dbReference>
<dbReference type="InterPro" id="IPR032466">
    <property type="entry name" value="Metal_Hydrolase"/>
</dbReference>
<dbReference type="RefSeq" id="WP_250139569.1">
    <property type="nucleotide sequence ID" value="NZ_JALIQP010000001.1"/>
</dbReference>
<dbReference type="Pfam" id="PF07969">
    <property type="entry name" value="Amidohydro_3"/>
    <property type="match status" value="1"/>
</dbReference>
<feature type="region of interest" description="Disordered" evidence="1">
    <location>
        <begin position="523"/>
        <end position="546"/>
    </location>
</feature>
<organism evidence="3 4">
    <name type="scientific">Halosolutus amylolyticus</name>
    <dbReference type="NCBI Taxonomy" id="2932267"/>
    <lineage>
        <taxon>Archaea</taxon>
        <taxon>Methanobacteriati</taxon>
        <taxon>Methanobacteriota</taxon>
        <taxon>Stenosarchaea group</taxon>
        <taxon>Halobacteria</taxon>
        <taxon>Halobacteriales</taxon>
        <taxon>Natrialbaceae</taxon>
        <taxon>Halosolutus</taxon>
    </lineage>
</organism>
<gene>
    <name evidence="3" type="ORF">ACFO5R_05810</name>
</gene>